<dbReference type="GO" id="GO:0006433">
    <property type="term" value="P:prolyl-tRNA aminoacylation"/>
    <property type="evidence" value="ECO:0007669"/>
    <property type="project" value="UniProtKB-UniRule"/>
</dbReference>
<dbReference type="SUPFAM" id="SSF52954">
    <property type="entry name" value="Class II aaRS ABD-related"/>
    <property type="match status" value="1"/>
</dbReference>
<dbReference type="InterPro" id="IPR036621">
    <property type="entry name" value="Anticodon-bd_dom_sf"/>
</dbReference>
<evidence type="ECO:0000256" key="10">
    <source>
        <dbReference type="ARBA" id="ARBA00023146"/>
    </source>
</evidence>
<sequence>MYFSKLFVPTVKEDPSDAELISHKLMVRSGMIKRNAAGIYSWLPVGLKVLKKVEEIVRKNLNNFDAEEILMPMVQPAELWKESGRYGEYGKELLKFDDRSNRGFVLGPTHEEIICEIFRSHPKSYKDLPVNLYQIQTKFRDEIRPRFGVMRSREFLMKDAYSFDIDEKGLVKSYGKMKDAYISIFNEIGLDYRIVKADSGNIGGDISEEFHILADSGEDLIAVSNSSDFAANVEVLNYDKDPSELEGKKSPDGKGKLKIKRGIEVGHIFQLGQKYSQAMNVGVKDMNGNSVHPFMGCYGIGVSRIVAAAIEQNHDDRGIQWPDKITPFGVNIICLDPESDEIMKVCSEIYSILKKSGFDPLLDDRDIRAGIKFKEHELLGIPYSIIIGPNNFKNTKLEFGIRAQNEKIDMKLDDIKKYLGEKYD</sequence>
<dbReference type="EC" id="6.1.1.15" evidence="3 12"/>
<dbReference type="InterPro" id="IPR004154">
    <property type="entry name" value="Anticodon-bd"/>
</dbReference>
<evidence type="ECO:0000256" key="8">
    <source>
        <dbReference type="ARBA" id="ARBA00022840"/>
    </source>
</evidence>
<dbReference type="Pfam" id="PF03129">
    <property type="entry name" value="HGTP_anticodon"/>
    <property type="match status" value="1"/>
</dbReference>
<keyword evidence="9" id="KW-0648">Protein biosynthesis</keyword>
<comment type="subcellular location">
    <subcellularLocation>
        <location evidence="1">Cytoplasm</location>
    </subcellularLocation>
</comment>
<dbReference type="GO" id="GO:0005524">
    <property type="term" value="F:ATP binding"/>
    <property type="evidence" value="ECO:0007669"/>
    <property type="project" value="UniProtKB-KW"/>
</dbReference>
<evidence type="ECO:0000256" key="1">
    <source>
        <dbReference type="ARBA" id="ARBA00004496"/>
    </source>
</evidence>
<dbReference type="PANTHER" id="PTHR42753">
    <property type="entry name" value="MITOCHONDRIAL RIBOSOME PROTEIN L39/PROLYL-TRNA LIGASE FAMILY MEMBER"/>
    <property type="match status" value="1"/>
</dbReference>
<comment type="subunit">
    <text evidence="2">Homodimer.</text>
</comment>
<evidence type="ECO:0000313" key="14">
    <source>
        <dbReference type="EMBL" id="URQ63500.1"/>
    </source>
</evidence>
<proteinExistence type="predicted"/>
<dbReference type="InterPro" id="IPR044140">
    <property type="entry name" value="ProRS_anticodon_short"/>
</dbReference>
<dbReference type="PRINTS" id="PR01046">
    <property type="entry name" value="TRNASYNTHPRO"/>
</dbReference>
<dbReference type="InterPro" id="IPR002316">
    <property type="entry name" value="Pro-tRNA-ligase_IIa"/>
</dbReference>
<dbReference type="PANTHER" id="PTHR42753:SF2">
    <property type="entry name" value="PROLINE--TRNA LIGASE"/>
    <property type="match status" value="1"/>
</dbReference>
<dbReference type="Gene3D" id="3.40.50.800">
    <property type="entry name" value="Anticodon-binding domain"/>
    <property type="match status" value="1"/>
</dbReference>
<dbReference type="NCBIfam" id="NF008979">
    <property type="entry name" value="PRK12325.1"/>
    <property type="match status" value="1"/>
</dbReference>
<dbReference type="Pfam" id="PF00587">
    <property type="entry name" value="tRNA-synt_2b"/>
    <property type="match status" value="1"/>
</dbReference>
<evidence type="ECO:0000256" key="3">
    <source>
        <dbReference type="ARBA" id="ARBA00012831"/>
    </source>
</evidence>
<gene>
    <name evidence="14" type="primary">proS</name>
    <name evidence="14" type="ORF">M9B40_01715</name>
</gene>
<dbReference type="InterPro" id="IPR033730">
    <property type="entry name" value="ProRS_core_prok"/>
</dbReference>
<dbReference type="FunFam" id="3.30.930.10:FF:000042">
    <property type="entry name" value="probable proline--tRNA ligase, mitochondrial"/>
    <property type="match status" value="1"/>
</dbReference>
<keyword evidence="5" id="KW-0963">Cytoplasm</keyword>
<reference evidence="14" key="1">
    <citation type="submission" date="2022-05" db="EMBL/GenBank/DDBJ databases">
        <title>Single-amplified genomics reveal most streamlined microbe among free-living bacteria.</title>
        <authorList>
            <person name="Roda-Garcia J."/>
            <person name="Haro-Moreno J.M."/>
            <person name="Rodriguez-Valera F."/>
            <person name="Almagro-Moreno S."/>
            <person name="Lopez-Perez M."/>
        </authorList>
    </citation>
    <scope>NUCLEOTIDE SEQUENCE</scope>
    <source>
        <strain evidence="14">TMED112-D2-2</strain>
    </source>
</reference>
<keyword evidence="8" id="KW-0067">ATP-binding</keyword>
<keyword evidence="6 14" id="KW-0436">Ligase</keyword>
<evidence type="ECO:0000256" key="6">
    <source>
        <dbReference type="ARBA" id="ARBA00022598"/>
    </source>
</evidence>
<dbReference type="AlphaFoldDB" id="A0A9Q8X2A4"/>
<keyword evidence="7" id="KW-0547">Nucleotide-binding</keyword>
<dbReference type="InterPro" id="IPR045864">
    <property type="entry name" value="aa-tRNA-synth_II/BPL/LPL"/>
</dbReference>
<evidence type="ECO:0000256" key="7">
    <source>
        <dbReference type="ARBA" id="ARBA00022741"/>
    </source>
</evidence>
<evidence type="ECO:0000256" key="9">
    <source>
        <dbReference type="ARBA" id="ARBA00022917"/>
    </source>
</evidence>
<dbReference type="InterPro" id="IPR006195">
    <property type="entry name" value="aa-tRNA-synth_II"/>
</dbReference>
<accession>A0A9Q8X2A4</accession>
<dbReference type="InterPro" id="IPR050062">
    <property type="entry name" value="Pro-tRNA_synthetase"/>
</dbReference>
<dbReference type="PROSITE" id="PS50862">
    <property type="entry name" value="AA_TRNA_LIGASE_II"/>
    <property type="match status" value="1"/>
</dbReference>
<evidence type="ECO:0000259" key="13">
    <source>
        <dbReference type="PROSITE" id="PS50862"/>
    </source>
</evidence>
<dbReference type="InterPro" id="IPR002314">
    <property type="entry name" value="aa-tRNA-synt_IIb"/>
</dbReference>
<comment type="catalytic activity">
    <reaction evidence="11">
        <text>tRNA(Pro) + L-proline + ATP = L-prolyl-tRNA(Pro) + AMP + diphosphate</text>
        <dbReference type="Rhea" id="RHEA:14305"/>
        <dbReference type="Rhea" id="RHEA-COMP:9700"/>
        <dbReference type="Rhea" id="RHEA-COMP:9702"/>
        <dbReference type="ChEBI" id="CHEBI:30616"/>
        <dbReference type="ChEBI" id="CHEBI:33019"/>
        <dbReference type="ChEBI" id="CHEBI:60039"/>
        <dbReference type="ChEBI" id="CHEBI:78442"/>
        <dbReference type="ChEBI" id="CHEBI:78532"/>
        <dbReference type="ChEBI" id="CHEBI:456215"/>
        <dbReference type="EC" id="6.1.1.15"/>
    </reaction>
</comment>
<evidence type="ECO:0000256" key="11">
    <source>
        <dbReference type="ARBA" id="ARBA00047671"/>
    </source>
</evidence>
<dbReference type="InterPro" id="IPR004500">
    <property type="entry name" value="Pro-tRNA-synth_IIa_bac-type"/>
</dbReference>
<evidence type="ECO:0000256" key="2">
    <source>
        <dbReference type="ARBA" id="ARBA00011738"/>
    </source>
</evidence>
<dbReference type="CDD" id="cd00779">
    <property type="entry name" value="ProRS_core_prok"/>
    <property type="match status" value="1"/>
</dbReference>
<feature type="domain" description="Aminoacyl-transfer RNA synthetases class-II family profile" evidence="13">
    <location>
        <begin position="38"/>
        <end position="322"/>
    </location>
</feature>
<evidence type="ECO:0000256" key="12">
    <source>
        <dbReference type="NCBIfam" id="TIGR00409"/>
    </source>
</evidence>
<protein>
    <recommendedName>
        <fullName evidence="4 12">Proline--tRNA ligase</fullName>
        <ecNumber evidence="3 12">6.1.1.15</ecNumber>
    </recommendedName>
</protein>
<name>A0A9Q8X2A4_9GAMM</name>
<keyword evidence="10" id="KW-0030">Aminoacyl-tRNA synthetase</keyword>
<evidence type="ECO:0000256" key="5">
    <source>
        <dbReference type="ARBA" id="ARBA00022490"/>
    </source>
</evidence>
<keyword evidence="15" id="KW-1185">Reference proteome</keyword>
<dbReference type="GO" id="GO:0004827">
    <property type="term" value="F:proline-tRNA ligase activity"/>
    <property type="evidence" value="ECO:0007669"/>
    <property type="project" value="UniProtKB-UniRule"/>
</dbReference>
<evidence type="ECO:0000313" key="15">
    <source>
        <dbReference type="Proteomes" id="UP001056381"/>
    </source>
</evidence>
<dbReference type="EMBL" id="CP097966">
    <property type="protein sequence ID" value="URQ63500.1"/>
    <property type="molecule type" value="Genomic_DNA"/>
</dbReference>
<evidence type="ECO:0000256" key="4">
    <source>
        <dbReference type="ARBA" id="ARBA00019110"/>
    </source>
</evidence>
<dbReference type="CDD" id="cd00861">
    <property type="entry name" value="ProRS_anticodon_short"/>
    <property type="match status" value="1"/>
</dbReference>
<organism evidence="14 15">
    <name type="scientific">SAR86 cluster bacterium</name>
    <dbReference type="NCBI Taxonomy" id="2030880"/>
    <lineage>
        <taxon>Bacteria</taxon>
        <taxon>Pseudomonadati</taxon>
        <taxon>Pseudomonadota</taxon>
        <taxon>Gammaproteobacteria</taxon>
        <taxon>SAR86 cluster</taxon>
    </lineage>
</organism>
<dbReference type="NCBIfam" id="TIGR00409">
    <property type="entry name" value="proS_fam_II"/>
    <property type="match status" value="1"/>
</dbReference>
<dbReference type="SUPFAM" id="SSF55681">
    <property type="entry name" value="Class II aaRS and biotin synthetases"/>
    <property type="match status" value="1"/>
</dbReference>
<dbReference type="Gene3D" id="3.30.930.10">
    <property type="entry name" value="Bira Bifunctional Protein, Domain 2"/>
    <property type="match status" value="1"/>
</dbReference>
<dbReference type="GO" id="GO:0005829">
    <property type="term" value="C:cytosol"/>
    <property type="evidence" value="ECO:0007669"/>
    <property type="project" value="TreeGrafter"/>
</dbReference>
<dbReference type="Proteomes" id="UP001056381">
    <property type="component" value="Chromosome"/>
</dbReference>